<evidence type="ECO:0000313" key="1">
    <source>
        <dbReference type="EMBL" id="KAA3469562.1"/>
    </source>
</evidence>
<evidence type="ECO:0000313" key="2">
    <source>
        <dbReference type="Proteomes" id="UP000325315"/>
    </source>
</evidence>
<dbReference type="PANTHER" id="PTHR15503:SF45">
    <property type="entry name" value="RNA-DIRECTED DNA POLYMERASE HOMOLOG"/>
    <property type="match status" value="1"/>
</dbReference>
<accession>A0A5B6VK94</accession>
<comment type="caution">
    <text evidence="1">The sequence shown here is derived from an EMBL/GenBank/DDBJ whole genome shotgun (WGS) entry which is preliminary data.</text>
</comment>
<dbReference type="Pfam" id="PF08284">
    <property type="entry name" value="RVP_2"/>
    <property type="match status" value="1"/>
</dbReference>
<reference evidence="2" key="1">
    <citation type="journal article" date="2019" name="Plant Biotechnol. J.">
        <title>Genome sequencing of the Australian wild diploid species Gossypium australe highlights disease resistance and delayed gland morphogenesis.</title>
        <authorList>
            <person name="Cai Y."/>
            <person name="Cai X."/>
            <person name="Wang Q."/>
            <person name="Wang P."/>
            <person name="Zhang Y."/>
            <person name="Cai C."/>
            <person name="Xu Y."/>
            <person name="Wang K."/>
            <person name="Zhou Z."/>
            <person name="Wang C."/>
            <person name="Geng S."/>
            <person name="Li B."/>
            <person name="Dong Q."/>
            <person name="Hou Y."/>
            <person name="Wang H."/>
            <person name="Ai P."/>
            <person name="Liu Z."/>
            <person name="Yi F."/>
            <person name="Sun M."/>
            <person name="An G."/>
            <person name="Cheng J."/>
            <person name="Zhang Y."/>
            <person name="Shi Q."/>
            <person name="Xie Y."/>
            <person name="Shi X."/>
            <person name="Chang Y."/>
            <person name="Huang F."/>
            <person name="Chen Y."/>
            <person name="Hong S."/>
            <person name="Mi L."/>
            <person name="Sun Q."/>
            <person name="Zhang L."/>
            <person name="Zhou B."/>
            <person name="Peng R."/>
            <person name="Zhang X."/>
            <person name="Liu F."/>
        </authorList>
    </citation>
    <scope>NUCLEOTIDE SEQUENCE [LARGE SCALE GENOMIC DNA]</scope>
    <source>
        <strain evidence="2">cv. PA1801</strain>
    </source>
</reference>
<sequence>MNLVFSKSLPVESTEFLIKVSNPLGKSVLVDKVCNDCPLMTRGYCFLADLMLLSFDEFNVILGMDWLTLHDTVNNEILLIESDESDGLPVVILSILTQRYVRKGCEAYLAYVLDAKVSESKIESVLVVYEYPDVFPEELPDYYRSERLNFLLNWYRGLH</sequence>
<dbReference type="EMBL" id="SMMG02000006">
    <property type="protein sequence ID" value="KAA3469562.1"/>
    <property type="molecule type" value="Genomic_DNA"/>
</dbReference>
<dbReference type="InterPro" id="IPR032567">
    <property type="entry name" value="RTL1-rel"/>
</dbReference>
<dbReference type="CDD" id="cd00303">
    <property type="entry name" value="retropepsin_like"/>
    <property type="match status" value="1"/>
</dbReference>
<name>A0A5B6VK94_9ROSI</name>
<dbReference type="PANTHER" id="PTHR15503">
    <property type="entry name" value="LDOC1 RELATED"/>
    <property type="match status" value="1"/>
</dbReference>
<dbReference type="OrthoDB" id="1731756at2759"/>
<protein>
    <submittedName>
        <fullName evidence="1">Vacuolar protein sorting-associated protein 35B-like</fullName>
    </submittedName>
</protein>
<dbReference type="AlphaFoldDB" id="A0A5B6VK94"/>
<proteinExistence type="predicted"/>
<keyword evidence="2" id="KW-1185">Reference proteome</keyword>
<gene>
    <name evidence="1" type="ORF">EPI10_015336</name>
</gene>
<dbReference type="Proteomes" id="UP000325315">
    <property type="component" value="Unassembled WGS sequence"/>
</dbReference>
<organism evidence="1 2">
    <name type="scientific">Gossypium australe</name>
    <dbReference type="NCBI Taxonomy" id="47621"/>
    <lineage>
        <taxon>Eukaryota</taxon>
        <taxon>Viridiplantae</taxon>
        <taxon>Streptophyta</taxon>
        <taxon>Embryophyta</taxon>
        <taxon>Tracheophyta</taxon>
        <taxon>Spermatophyta</taxon>
        <taxon>Magnoliopsida</taxon>
        <taxon>eudicotyledons</taxon>
        <taxon>Gunneridae</taxon>
        <taxon>Pentapetalae</taxon>
        <taxon>rosids</taxon>
        <taxon>malvids</taxon>
        <taxon>Malvales</taxon>
        <taxon>Malvaceae</taxon>
        <taxon>Malvoideae</taxon>
        <taxon>Gossypium</taxon>
    </lineage>
</organism>